<dbReference type="AlphaFoldDB" id="A0A0C9YXL8"/>
<accession>A0A0C9YXL8</accession>
<reference evidence="2" key="2">
    <citation type="submission" date="2015-01" db="EMBL/GenBank/DDBJ databases">
        <title>Evolutionary Origins and Diversification of the Mycorrhizal Mutualists.</title>
        <authorList>
            <consortium name="DOE Joint Genome Institute"/>
            <consortium name="Mycorrhizal Genomics Consortium"/>
            <person name="Kohler A."/>
            <person name="Kuo A."/>
            <person name="Nagy L.G."/>
            <person name="Floudas D."/>
            <person name="Copeland A."/>
            <person name="Barry K.W."/>
            <person name="Cichocki N."/>
            <person name="Veneault-Fourrey C."/>
            <person name="LaButti K."/>
            <person name="Lindquist E.A."/>
            <person name="Lipzen A."/>
            <person name="Lundell T."/>
            <person name="Morin E."/>
            <person name="Murat C."/>
            <person name="Riley R."/>
            <person name="Ohm R."/>
            <person name="Sun H."/>
            <person name="Tunlid A."/>
            <person name="Henrissat B."/>
            <person name="Grigoriev I.V."/>
            <person name="Hibbett D.S."/>
            <person name="Martin F."/>
        </authorList>
    </citation>
    <scope>NUCLEOTIDE SEQUENCE [LARGE SCALE GENOMIC DNA]</scope>
    <source>
        <strain evidence="2">441</strain>
    </source>
</reference>
<keyword evidence="2" id="KW-1185">Reference proteome</keyword>
<dbReference type="EMBL" id="KN833915">
    <property type="protein sequence ID" value="KIK14927.1"/>
    <property type="molecule type" value="Genomic_DNA"/>
</dbReference>
<sequence length="201" mass="22974">MSDVVLDRLKCEWNSPIYAFFAPEPTIEYIAGCHSHVFWCTAKGCKKGVRRYLDKSDARSTGNMCKHVKACWGEDVLQKAFKMSGTTAAREAVKSYVKSSSIPAAFDCQGRVSYSHQQHMKLETRIEIVCWVAESGQPFEIVRDRRFQSLMKTGHPEYYIPDTCTVRRDVLSVFACVCQKLTMKLQVCDMDNQLDRISSYL</sequence>
<dbReference type="HOGENOM" id="CLU_087375_0_0_1"/>
<dbReference type="SUPFAM" id="SSF140996">
    <property type="entry name" value="Hermes dimerisation domain"/>
    <property type="match status" value="1"/>
</dbReference>
<protein>
    <submittedName>
        <fullName evidence="1">Uncharacterized protein</fullName>
    </submittedName>
</protein>
<reference evidence="1 2" key="1">
    <citation type="submission" date="2014-04" db="EMBL/GenBank/DDBJ databases">
        <authorList>
            <consortium name="DOE Joint Genome Institute"/>
            <person name="Kuo A."/>
            <person name="Kohler A."/>
            <person name="Costa M.D."/>
            <person name="Nagy L.G."/>
            <person name="Floudas D."/>
            <person name="Copeland A."/>
            <person name="Barry K.W."/>
            <person name="Cichocki N."/>
            <person name="Veneault-Fourrey C."/>
            <person name="LaButti K."/>
            <person name="Lindquist E.A."/>
            <person name="Lipzen A."/>
            <person name="Lundell T."/>
            <person name="Morin E."/>
            <person name="Murat C."/>
            <person name="Sun H."/>
            <person name="Tunlid A."/>
            <person name="Henrissat B."/>
            <person name="Grigoriev I.V."/>
            <person name="Hibbett D.S."/>
            <person name="Martin F."/>
            <person name="Nordberg H.P."/>
            <person name="Cantor M.N."/>
            <person name="Hua S.X."/>
        </authorList>
    </citation>
    <scope>NUCLEOTIDE SEQUENCE [LARGE SCALE GENOMIC DNA]</scope>
    <source>
        <strain evidence="1 2">441</strain>
    </source>
</reference>
<dbReference type="STRING" id="765257.A0A0C9YXL8"/>
<name>A0A0C9YXL8_9AGAM</name>
<dbReference type="Proteomes" id="UP000054018">
    <property type="component" value="Unassembled WGS sequence"/>
</dbReference>
<dbReference type="OrthoDB" id="2677917at2759"/>
<evidence type="ECO:0000313" key="2">
    <source>
        <dbReference type="Proteomes" id="UP000054018"/>
    </source>
</evidence>
<organism evidence="1 2">
    <name type="scientific">Pisolithus microcarpus 441</name>
    <dbReference type="NCBI Taxonomy" id="765257"/>
    <lineage>
        <taxon>Eukaryota</taxon>
        <taxon>Fungi</taxon>
        <taxon>Dikarya</taxon>
        <taxon>Basidiomycota</taxon>
        <taxon>Agaricomycotina</taxon>
        <taxon>Agaricomycetes</taxon>
        <taxon>Agaricomycetidae</taxon>
        <taxon>Boletales</taxon>
        <taxon>Sclerodermatineae</taxon>
        <taxon>Pisolithaceae</taxon>
        <taxon>Pisolithus</taxon>
    </lineage>
</organism>
<proteinExistence type="predicted"/>
<gene>
    <name evidence="1" type="ORF">PISMIDRAFT_116155</name>
</gene>
<evidence type="ECO:0000313" key="1">
    <source>
        <dbReference type="EMBL" id="KIK14927.1"/>
    </source>
</evidence>